<reference evidence="2 3" key="1">
    <citation type="submission" date="2018-10" db="EMBL/GenBank/DDBJ databases">
        <title>Genomic Encyclopedia of Type Strains, Phase IV (KMG-IV): sequencing the most valuable type-strain genomes for metagenomic binning, comparative biology and taxonomic classification.</title>
        <authorList>
            <person name="Goeker M."/>
        </authorList>
    </citation>
    <scope>NUCLEOTIDE SEQUENCE [LARGE SCALE GENOMIC DNA]</scope>
    <source>
        <strain evidence="2 3">DSM 12769</strain>
    </source>
</reference>
<name>A0A498BYH0_9GAMM</name>
<dbReference type="Gene3D" id="3.90.550.10">
    <property type="entry name" value="Spore Coat Polysaccharide Biosynthesis Protein SpsA, Chain A"/>
    <property type="match status" value="1"/>
</dbReference>
<dbReference type="AlphaFoldDB" id="A0A498BYH0"/>
<accession>A0A498BYH0</accession>
<evidence type="ECO:0000259" key="1">
    <source>
        <dbReference type="Pfam" id="PF00535"/>
    </source>
</evidence>
<dbReference type="GO" id="GO:0016758">
    <property type="term" value="F:hexosyltransferase activity"/>
    <property type="evidence" value="ECO:0007669"/>
    <property type="project" value="UniProtKB-ARBA"/>
</dbReference>
<proteinExistence type="predicted"/>
<keyword evidence="2" id="KW-0808">Transferase</keyword>
<keyword evidence="3" id="KW-1185">Reference proteome</keyword>
<comment type="caution">
    <text evidence="2">The sequence shown here is derived from an EMBL/GenBank/DDBJ whole genome shotgun (WGS) entry which is preliminary data.</text>
</comment>
<gene>
    <name evidence="2" type="ORF">DFR31_2251</name>
</gene>
<organism evidence="2 3">
    <name type="scientific">Alkalispirillum mobile</name>
    <dbReference type="NCBI Taxonomy" id="85925"/>
    <lineage>
        <taxon>Bacteria</taxon>
        <taxon>Pseudomonadati</taxon>
        <taxon>Pseudomonadota</taxon>
        <taxon>Gammaproteobacteria</taxon>
        <taxon>Chromatiales</taxon>
        <taxon>Ectothiorhodospiraceae</taxon>
        <taxon>Alkalispirillum</taxon>
    </lineage>
</organism>
<protein>
    <submittedName>
        <fullName evidence="2">Glycosyltransferase involved in cell wall biosynthesis</fullName>
    </submittedName>
</protein>
<evidence type="ECO:0000313" key="2">
    <source>
        <dbReference type="EMBL" id="RLK48372.1"/>
    </source>
</evidence>
<dbReference type="SUPFAM" id="SSF53448">
    <property type="entry name" value="Nucleotide-diphospho-sugar transferases"/>
    <property type="match status" value="1"/>
</dbReference>
<dbReference type="PANTHER" id="PTHR22916:SF3">
    <property type="entry name" value="UDP-GLCNAC:BETAGAL BETA-1,3-N-ACETYLGLUCOSAMINYLTRANSFERASE-LIKE PROTEIN 1"/>
    <property type="match status" value="1"/>
</dbReference>
<dbReference type="InterPro" id="IPR001173">
    <property type="entry name" value="Glyco_trans_2-like"/>
</dbReference>
<dbReference type="Proteomes" id="UP000275461">
    <property type="component" value="Unassembled WGS sequence"/>
</dbReference>
<dbReference type="EMBL" id="RCDA01000003">
    <property type="protein sequence ID" value="RLK48372.1"/>
    <property type="molecule type" value="Genomic_DNA"/>
</dbReference>
<dbReference type="PANTHER" id="PTHR22916">
    <property type="entry name" value="GLYCOSYLTRANSFERASE"/>
    <property type="match status" value="1"/>
</dbReference>
<sequence length="565" mass="64867">MFITGLTQLGSMAKSSTITPELYRLEELPSENEIMSTWRTSQVLVSISCTCYNHSRYITSALNSFILQKTAFAFEVIVHDDASTDGSPDIIARYQARYPNIIKPIYQTENQYSQGRKSSIIAFRKATGKYIALCEGDDFWIDRNKLQLQAENMERMPFCDLSFHSAVWHYEDGRKRNFVYAQRAGTNKVFDIKAMILGKGQFCPTASLMFKRQLILDLPEWYYRTSMGDHYLQVLGARRGGALYINRCMSAYRNGVPGSWTKRKQTSLRFRYDFALLRNLQSIDELDQYLGYRYTTALRAVKKSRLSTFQRELKKFDAPPVSKIKYQKAIKILKKNEFNISDQPDPDTITLTATDFYSYYSIKFRENIGRAVRKLWRVKKRAAPVAKRFISAVNRDHRKSLSASAAGKQTNFTPYTVKYVHVHSVLRDDKCHVPQTLTNRKNGGTDRLHVPIPSAQTLTLDCDVKVNAAFKMDETSITFKGCVLYKVTNQVVRPPHAIMITFGERELLSIPLRYRRRKATSEIRIHLDHLPGAVSTLSSLRVSLYPEADWIALTEESDGEAAVRK</sequence>
<dbReference type="Pfam" id="PF00535">
    <property type="entry name" value="Glycos_transf_2"/>
    <property type="match status" value="1"/>
</dbReference>
<dbReference type="RefSeq" id="WP_170153674.1">
    <property type="nucleotide sequence ID" value="NZ_RCDA01000003.1"/>
</dbReference>
<dbReference type="InterPro" id="IPR029044">
    <property type="entry name" value="Nucleotide-diphossugar_trans"/>
</dbReference>
<feature type="domain" description="Glycosyltransferase 2-like" evidence="1">
    <location>
        <begin position="49"/>
        <end position="212"/>
    </location>
</feature>
<evidence type="ECO:0000313" key="3">
    <source>
        <dbReference type="Proteomes" id="UP000275461"/>
    </source>
</evidence>